<dbReference type="CDD" id="cd02440">
    <property type="entry name" value="AdoMet_MTases"/>
    <property type="match status" value="2"/>
</dbReference>
<dbReference type="EMBL" id="CADEPI010000332">
    <property type="protein sequence ID" value="CAB3383964.1"/>
    <property type="molecule type" value="Genomic_DNA"/>
</dbReference>
<keyword evidence="3" id="KW-0808">Transferase</keyword>
<dbReference type="OrthoDB" id="411785at2759"/>
<dbReference type="PANTHER" id="PTHR12176">
    <property type="entry name" value="SAM-DEPENDENT METHYLTRANSFERASE SUPERFAMILY PROTEIN"/>
    <property type="match status" value="1"/>
</dbReference>
<evidence type="ECO:0000256" key="2">
    <source>
        <dbReference type="ARBA" id="ARBA00022603"/>
    </source>
</evidence>
<feature type="domain" description="Methyltransferase type 11" evidence="5">
    <location>
        <begin position="54"/>
        <end position="158"/>
    </location>
</feature>
<evidence type="ECO:0000256" key="4">
    <source>
        <dbReference type="ARBA" id="ARBA00023268"/>
    </source>
</evidence>
<dbReference type="GO" id="GO:0008168">
    <property type="term" value="F:methyltransferase activity"/>
    <property type="evidence" value="ECO:0007669"/>
    <property type="project" value="UniProtKB-KW"/>
</dbReference>
<evidence type="ECO:0000256" key="3">
    <source>
        <dbReference type="ARBA" id="ARBA00022679"/>
    </source>
</evidence>
<reference evidence="6 7" key="1">
    <citation type="submission" date="2020-04" db="EMBL/GenBank/DDBJ databases">
        <authorList>
            <person name="Alioto T."/>
            <person name="Alioto T."/>
            <person name="Gomez Garrido J."/>
        </authorList>
    </citation>
    <scope>NUCLEOTIDE SEQUENCE [LARGE SCALE GENOMIC DNA]</scope>
</reference>
<dbReference type="Gene3D" id="3.40.50.150">
    <property type="entry name" value="Vaccinia Virus protein VP39"/>
    <property type="match status" value="2"/>
</dbReference>
<dbReference type="AlphaFoldDB" id="A0A8S1DVF8"/>
<name>A0A8S1DVF8_9INSE</name>
<keyword evidence="7" id="KW-1185">Reference proteome</keyword>
<dbReference type="InterPro" id="IPR013216">
    <property type="entry name" value="Methyltransf_11"/>
</dbReference>
<dbReference type="FunFam" id="3.40.50.150:FF:000110">
    <property type="entry name" value="methyltransferase-like protein 13 isoform X1"/>
    <property type="match status" value="1"/>
</dbReference>
<evidence type="ECO:0000259" key="5">
    <source>
        <dbReference type="Pfam" id="PF08241"/>
    </source>
</evidence>
<dbReference type="SUPFAM" id="SSF53335">
    <property type="entry name" value="S-adenosyl-L-methionine-dependent methyltransferases"/>
    <property type="match status" value="2"/>
</dbReference>
<organism evidence="6 7">
    <name type="scientific">Cloeon dipterum</name>
    <dbReference type="NCBI Taxonomy" id="197152"/>
    <lineage>
        <taxon>Eukaryota</taxon>
        <taxon>Metazoa</taxon>
        <taxon>Ecdysozoa</taxon>
        <taxon>Arthropoda</taxon>
        <taxon>Hexapoda</taxon>
        <taxon>Insecta</taxon>
        <taxon>Pterygota</taxon>
        <taxon>Palaeoptera</taxon>
        <taxon>Ephemeroptera</taxon>
        <taxon>Pisciforma</taxon>
        <taxon>Baetidae</taxon>
        <taxon>Cloeon</taxon>
    </lineage>
</organism>
<dbReference type="GO" id="GO:0032259">
    <property type="term" value="P:methylation"/>
    <property type="evidence" value="ECO:0007669"/>
    <property type="project" value="UniProtKB-KW"/>
</dbReference>
<dbReference type="InterPro" id="IPR051419">
    <property type="entry name" value="Lys/N-term_MeTrsfase_sf"/>
</dbReference>
<accession>A0A8S1DVF8</accession>
<proteinExistence type="inferred from homology"/>
<dbReference type="PANTHER" id="PTHR12176:SF78">
    <property type="entry name" value="EEF1A LYSINE AND N-TERMINAL METHYLTRANSFERASE"/>
    <property type="match status" value="1"/>
</dbReference>
<dbReference type="Proteomes" id="UP000494165">
    <property type="component" value="Unassembled WGS sequence"/>
</dbReference>
<gene>
    <name evidence="6" type="ORF">CLODIP_2_CD02781</name>
</gene>
<evidence type="ECO:0000256" key="1">
    <source>
        <dbReference type="ARBA" id="ARBA00008361"/>
    </source>
</evidence>
<comment type="caution">
    <text evidence="6">The sequence shown here is derived from an EMBL/GenBank/DDBJ whole genome shotgun (WGS) entry which is preliminary data.</text>
</comment>
<sequence>MNLLPKAKAEFGETSYWENFFKKRGSKSFDWYGEYPELCSLISKYIKPKDDILVIGCGNSTLSASMYDVGYRNITNIDTSSVVIRQMRDANTKKRPSLVFEQKDATNTEYPDSKFSVVLDKGTLDALMPDDEETTLELINKLFKEIDRVLRVGGRYICVSLLQPHILAHLLERFPVPSPDGFGWPLRICHCPDASAANIQASSGGPSMPVFFVVCTKFKSIPGMKSITEISLSEQHLDRIDSEGVKEQVVSLQQASLVAWKLRTNKQFPGSGENKGDDLSINLHKPGEEKPRFTLKSLDRATSSKGAAHKFVAFVVPQGRETEYLFCSPEGQKQLISMTGAERLLLVFLHRGQVYESMNSIREELASTIVQFAPQGIPENIQIPFLSCGNDMGHREIIYEGHSEFSGDFVVEDVECDDGEHFRKLVFLSNQGVVQSEALLRRSKNKNKEGNLNVDVTYLACDHHRLMCLGLAQFEKPDVLIIGLGGGGLCSFIARCFSGCHLTAVEIDSAMLMVAESYFGLTLSDHLKVEIGDGLQYIKNGVASGLKYDAVLFDVDNKDTSIGMSCPPKEFVTVDMLKNVKNVLSDDGLFVLNLVCRDPTLKTKTLQDLMSCFKSVASVPLKNEVNDVIFCSVSKSPEELVKWIKDSARKANALARKCKAKDQLLKIDELNESLSLIKI</sequence>
<protein>
    <recommendedName>
        <fullName evidence="5">Methyltransferase type 11 domain-containing protein</fullName>
    </recommendedName>
</protein>
<keyword evidence="2" id="KW-0489">Methyltransferase</keyword>
<dbReference type="InterPro" id="IPR029063">
    <property type="entry name" value="SAM-dependent_MTases_sf"/>
</dbReference>
<comment type="similarity">
    <text evidence="1">Belongs to the methyltransferase superfamily.</text>
</comment>
<evidence type="ECO:0000313" key="6">
    <source>
        <dbReference type="EMBL" id="CAB3383964.1"/>
    </source>
</evidence>
<dbReference type="Pfam" id="PF08241">
    <property type="entry name" value="Methyltransf_11"/>
    <property type="match status" value="1"/>
</dbReference>
<evidence type="ECO:0000313" key="7">
    <source>
        <dbReference type="Proteomes" id="UP000494165"/>
    </source>
</evidence>
<keyword evidence="4" id="KW-0511">Multifunctional enzyme</keyword>
<dbReference type="Pfam" id="PF01564">
    <property type="entry name" value="Spermine_synth"/>
    <property type="match status" value="1"/>
</dbReference>